<protein>
    <submittedName>
        <fullName evidence="7">Uncharacterized protein</fullName>
    </submittedName>
</protein>
<dbReference type="Proteomes" id="UP000663829">
    <property type="component" value="Unassembled WGS sequence"/>
</dbReference>
<feature type="transmembrane region" description="Helical" evidence="6">
    <location>
        <begin position="12"/>
        <end position="36"/>
    </location>
</feature>
<proteinExistence type="inferred from homology"/>
<evidence type="ECO:0000256" key="4">
    <source>
        <dbReference type="ARBA" id="ARBA00022989"/>
    </source>
</evidence>
<dbReference type="GO" id="GO:0004521">
    <property type="term" value="F:RNA endonuclease activity"/>
    <property type="evidence" value="ECO:0007669"/>
    <property type="project" value="InterPro"/>
</dbReference>
<dbReference type="InterPro" id="IPR026770">
    <property type="entry name" value="RNase_K"/>
</dbReference>
<dbReference type="Proteomes" id="UP000677228">
    <property type="component" value="Unassembled WGS sequence"/>
</dbReference>
<sequence length="121" mass="13443">MVPHCPVCGPKLSLCCALLSIWGIIQLFLMGIFFYVEAAPLLDDIKLNETLAKQASDDILAKVVKDNYAQAAYNCWIAAFLYVATLVFCASQYMCNRNKMGSNDNLNNYGSSPPLQHDQDE</sequence>
<keyword evidence="3 6" id="KW-0812">Transmembrane</keyword>
<dbReference type="EMBL" id="CAJNOK010047535">
    <property type="protein sequence ID" value="CAF1588164.1"/>
    <property type="molecule type" value="Genomic_DNA"/>
</dbReference>
<accession>A0A813X536</accession>
<evidence type="ECO:0000313" key="10">
    <source>
        <dbReference type="EMBL" id="CAF4390811.1"/>
    </source>
</evidence>
<dbReference type="PANTHER" id="PTHR31733">
    <property type="entry name" value="RIBONUCLEASE KAPPA"/>
    <property type="match status" value="1"/>
</dbReference>
<keyword evidence="4 6" id="KW-1133">Transmembrane helix</keyword>
<dbReference type="AlphaFoldDB" id="A0A813X536"/>
<dbReference type="OrthoDB" id="67317at2759"/>
<reference evidence="7" key="1">
    <citation type="submission" date="2021-02" db="EMBL/GenBank/DDBJ databases">
        <authorList>
            <person name="Nowell W R."/>
        </authorList>
    </citation>
    <scope>NUCLEOTIDE SEQUENCE</scope>
</reference>
<evidence type="ECO:0000313" key="8">
    <source>
        <dbReference type="EMBL" id="CAF1588164.1"/>
    </source>
</evidence>
<dbReference type="Pfam" id="PF23489">
    <property type="entry name" value="V-ATPase_su_f"/>
    <property type="match status" value="1"/>
</dbReference>
<evidence type="ECO:0000256" key="3">
    <source>
        <dbReference type="ARBA" id="ARBA00022692"/>
    </source>
</evidence>
<evidence type="ECO:0000313" key="7">
    <source>
        <dbReference type="EMBL" id="CAF0870729.1"/>
    </source>
</evidence>
<evidence type="ECO:0000313" key="9">
    <source>
        <dbReference type="EMBL" id="CAF3658038.1"/>
    </source>
</evidence>
<organism evidence="7 11">
    <name type="scientific">Didymodactylos carnosus</name>
    <dbReference type="NCBI Taxonomy" id="1234261"/>
    <lineage>
        <taxon>Eukaryota</taxon>
        <taxon>Metazoa</taxon>
        <taxon>Spiralia</taxon>
        <taxon>Gnathifera</taxon>
        <taxon>Rotifera</taxon>
        <taxon>Eurotatoria</taxon>
        <taxon>Bdelloidea</taxon>
        <taxon>Philodinida</taxon>
        <taxon>Philodinidae</taxon>
        <taxon>Didymodactylos</taxon>
    </lineage>
</organism>
<evidence type="ECO:0000313" key="11">
    <source>
        <dbReference type="Proteomes" id="UP000663829"/>
    </source>
</evidence>
<keyword evidence="11" id="KW-1185">Reference proteome</keyword>
<comment type="caution">
    <text evidence="7">The sequence shown here is derived from an EMBL/GenBank/DDBJ whole genome shotgun (WGS) entry which is preliminary data.</text>
</comment>
<comment type="subcellular location">
    <subcellularLocation>
        <location evidence="1">Membrane</location>
        <topology evidence="1">Multi-pass membrane protein</topology>
    </subcellularLocation>
</comment>
<evidence type="ECO:0000256" key="1">
    <source>
        <dbReference type="ARBA" id="ARBA00004141"/>
    </source>
</evidence>
<dbReference type="EMBL" id="CAJOBA010070848">
    <property type="protein sequence ID" value="CAF4390811.1"/>
    <property type="molecule type" value="Genomic_DNA"/>
</dbReference>
<gene>
    <name evidence="7" type="ORF">GPM918_LOCUS7084</name>
    <name evidence="8" type="ORF">OVA965_LOCUS41390</name>
    <name evidence="9" type="ORF">SRO942_LOCUS7084</name>
    <name evidence="10" type="ORF">TMI583_LOCUS43027</name>
</gene>
<name>A0A813X536_9BILA</name>
<dbReference type="EMBL" id="CAJNOQ010001134">
    <property type="protein sequence ID" value="CAF0870729.1"/>
    <property type="molecule type" value="Genomic_DNA"/>
</dbReference>
<feature type="transmembrane region" description="Helical" evidence="6">
    <location>
        <begin position="71"/>
        <end position="90"/>
    </location>
</feature>
<evidence type="ECO:0000256" key="5">
    <source>
        <dbReference type="ARBA" id="ARBA00023136"/>
    </source>
</evidence>
<evidence type="ECO:0000256" key="6">
    <source>
        <dbReference type="SAM" id="Phobius"/>
    </source>
</evidence>
<dbReference type="GO" id="GO:0016020">
    <property type="term" value="C:membrane"/>
    <property type="evidence" value="ECO:0007669"/>
    <property type="project" value="UniProtKB-SubCell"/>
</dbReference>
<dbReference type="EMBL" id="CAJOBC010001134">
    <property type="protein sequence ID" value="CAF3658038.1"/>
    <property type="molecule type" value="Genomic_DNA"/>
</dbReference>
<comment type="similarity">
    <text evidence="2">Belongs to the RNase K family.</text>
</comment>
<dbReference type="Proteomes" id="UP000682733">
    <property type="component" value="Unassembled WGS sequence"/>
</dbReference>
<dbReference type="Proteomes" id="UP000681722">
    <property type="component" value="Unassembled WGS sequence"/>
</dbReference>
<keyword evidence="5 6" id="KW-0472">Membrane</keyword>
<evidence type="ECO:0000256" key="2">
    <source>
        <dbReference type="ARBA" id="ARBA00008458"/>
    </source>
</evidence>
<dbReference type="InterPro" id="IPR056552">
    <property type="entry name" value="Ribonucl_Kappa"/>
</dbReference>